<sequence length="311" mass="35079">MSKAGDKYDFPPHHEKRLQEKGYTISTLLNSGKYGLVCNGSATVNGSTINTAVKIIDLTKTSADYRNKFLPKELYSLDTLKHEFIIKIYDIILITNTVYVFMERADGGDLFDMLKDSAYKSGIPEPKAKILYKGIASALQYIHGRGWAHRDLKSENVLLNADKTIAKLTDFGFSTSCFNTQTGEKVLKDTYCGSPFYAAPEVLRAQPYDAFKTDVWSMGVVLYIMVNNKMPFSNALLQKLAKLDPNSKTPIQITKNSISNDCKDLMLCKTPIQITKNSISNDCKDLMQKQLDINTRTRIDMAHVLSHQWFK</sequence>
<proteinExistence type="predicted"/>
<organism evidence="4">
    <name type="scientific">Medioppia subpectinata</name>
    <dbReference type="NCBI Taxonomy" id="1979941"/>
    <lineage>
        <taxon>Eukaryota</taxon>
        <taxon>Metazoa</taxon>
        <taxon>Ecdysozoa</taxon>
        <taxon>Arthropoda</taxon>
        <taxon>Chelicerata</taxon>
        <taxon>Arachnida</taxon>
        <taxon>Acari</taxon>
        <taxon>Acariformes</taxon>
        <taxon>Sarcoptiformes</taxon>
        <taxon>Oribatida</taxon>
        <taxon>Brachypylina</taxon>
        <taxon>Oppioidea</taxon>
        <taxon>Oppiidae</taxon>
        <taxon>Medioppia</taxon>
    </lineage>
</organism>
<dbReference type="GO" id="GO:0005737">
    <property type="term" value="C:cytoplasm"/>
    <property type="evidence" value="ECO:0007669"/>
    <property type="project" value="TreeGrafter"/>
</dbReference>
<dbReference type="InterPro" id="IPR000719">
    <property type="entry name" value="Prot_kinase_dom"/>
</dbReference>
<dbReference type="Proteomes" id="UP000759131">
    <property type="component" value="Unassembled WGS sequence"/>
</dbReference>
<feature type="domain" description="Protein kinase" evidence="3">
    <location>
        <begin position="23"/>
        <end position="310"/>
    </location>
</feature>
<gene>
    <name evidence="4" type="ORF">OSB1V03_LOCUS1095</name>
</gene>
<dbReference type="PIRSF" id="PIRSF000654">
    <property type="entry name" value="Integrin-linked_kinase"/>
    <property type="match status" value="1"/>
</dbReference>
<dbReference type="Pfam" id="PF00069">
    <property type="entry name" value="Pkinase"/>
    <property type="match status" value="1"/>
</dbReference>
<evidence type="ECO:0000313" key="5">
    <source>
        <dbReference type="Proteomes" id="UP000759131"/>
    </source>
</evidence>
<dbReference type="PANTHER" id="PTHR24346:SF42">
    <property type="entry name" value="SERINE_THREONINE-PROTEIN KINASE SIK3"/>
    <property type="match status" value="1"/>
</dbReference>
<dbReference type="EMBL" id="OC854862">
    <property type="protein sequence ID" value="CAD7620614.1"/>
    <property type="molecule type" value="Genomic_DNA"/>
</dbReference>
<dbReference type="OrthoDB" id="504170at2759"/>
<dbReference type="GO" id="GO:0035556">
    <property type="term" value="P:intracellular signal transduction"/>
    <property type="evidence" value="ECO:0007669"/>
    <property type="project" value="TreeGrafter"/>
</dbReference>
<evidence type="ECO:0000256" key="2">
    <source>
        <dbReference type="ARBA" id="ARBA00022840"/>
    </source>
</evidence>
<dbReference type="EMBL" id="CAJPIZ010000287">
    <property type="protein sequence ID" value="CAG2101044.1"/>
    <property type="molecule type" value="Genomic_DNA"/>
</dbReference>
<keyword evidence="5" id="KW-1185">Reference proteome</keyword>
<dbReference type="GO" id="GO:0005524">
    <property type="term" value="F:ATP binding"/>
    <property type="evidence" value="ECO:0007669"/>
    <property type="project" value="UniProtKB-KW"/>
</dbReference>
<keyword evidence="2" id="KW-0067">ATP-binding</keyword>
<keyword evidence="1" id="KW-0547">Nucleotide-binding</keyword>
<dbReference type="GO" id="GO:0000226">
    <property type="term" value="P:microtubule cytoskeleton organization"/>
    <property type="evidence" value="ECO:0007669"/>
    <property type="project" value="TreeGrafter"/>
</dbReference>
<evidence type="ECO:0000259" key="3">
    <source>
        <dbReference type="PROSITE" id="PS50011"/>
    </source>
</evidence>
<dbReference type="SMART" id="SM00220">
    <property type="entry name" value="S_TKc"/>
    <property type="match status" value="1"/>
</dbReference>
<evidence type="ECO:0000256" key="1">
    <source>
        <dbReference type="ARBA" id="ARBA00022741"/>
    </source>
</evidence>
<dbReference type="PROSITE" id="PS50011">
    <property type="entry name" value="PROTEIN_KINASE_DOM"/>
    <property type="match status" value="1"/>
</dbReference>
<protein>
    <recommendedName>
        <fullName evidence="3">Protein kinase domain-containing protein</fullName>
    </recommendedName>
</protein>
<dbReference type="GO" id="GO:0050321">
    <property type="term" value="F:tau-protein kinase activity"/>
    <property type="evidence" value="ECO:0007669"/>
    <property type="project" value="TreeGrafter"/>
</dbReference>
<accession>A0A7R9PUR2</accession>
<dbReference type="SUPFAM" id="SSF56112">
    <property type="entry name" value="Protein kinase-like (PK-like)"/>
    <property type="match status" value="1"/>
</dbReference>
<reference evidence="4" key="1">
    <citation type="submission" date="2020-11" db="EMBL/GenBank/DDBJ databases">
        <authorList>
            <person name="Tran Van P."/>
        </authorList>
    </citation>
    <scope>NUCLEOTIDE SEQUENCE</scope>
</reference>
<dbReference type="AlphaFoldDB" id="A0A7R9PUR2"/>
<evidence type="ECO:0000313" key="4">
    <source>
        <dbReference type="EMBL" id="CAD7620614.1"/>
    </source>
</evidence>
<dbReference type="InterPro" id="IPR011009">
    <property type="entry name" value="Kinase-like_dom_sf"/>
</dbReference>
<dbReference type="Gene3D" id="1.10.510.10">
    <property type="entry name" value="Transferase(Phosphotransferase) domain 1"/>
    <property type="match status" value="1"/>
</dbReference>
<name>A0A7R9PUR2_9ACAR</name>
<dbReference type="PANTHER" id="PTHR24346">
    <property type="entry name" value="MAP/MICROTUBULE AFFINITY-REGULATING KINASE"/>
    <property type="match status" value="1"/>
</dbReference>
<dbReference type="FunFam" id="1.10.510.10:FF:000571">
    <property type="entry name" value="Maternal embryonic leucine zipper kinase"/>
    <property type="match status" value="1"/>
</dbReference>